<comment type="caution">
    <text evidence="1">The sequence shown here is derived from an EMBL/GenBank/DDBJ whole genome shotgun (WGS) entry which is preliminary data.</text>
</comment>
<dbReference type="EMBL" id="CAJOBZ010000041">
    <property type="protein sequence ID" value="CAF4906032.1"/>
    <property type="molecule type" value="Genomic_DNA"/>
</dbReference>
<dbReference type="OrthoDB" id="7473119at2759"/>
<dbReference type="AlphaFoldDB" id="A0A821VE63"/>
<keyword evidence="2" id="KW-1185">Reference proteome</keyword>
<proteinExistence type="predicted"/>
<name>A0A821VE63_9NEOP</name>
<gene>
    <name evidence="1" type="ORF">PMACD_LOCUS11710</name>
</gene>
<dbReference type="Proteomes" id="UP000663880">
    <property type="component" value="Unassembled WGS sequence"/>
</dbReference>
<reference evidence="1" key="1">
    <citation type="submission" date="2021-02" db="EMBL/GenBank/DDBJ databases">
        <authorList>
            <person name="Steward A R."/>
        </authorList>
    </citation>
    <scope>NUCLEOTIDE SEQUENCE</scope>
</reference>
<evidence type="ECO:0000313" key="1">
    <source>
        <dbReference type="EMBL" id="CAF4906032.1"/>
    </source>
</evidence>
<organism evidence="1 2">
    <name type="scientific">Pieris macdunnoughi</name>
    <dbReference type="NCBI Taxonomy" id="345717"/>
    <lineage>
        <taxon>Eukaryota</taxon>
        <taxon>Metazoa</taxon>
        <taxon>Ecdysozoa</taxon>
        <taxon>Arthropoda</taxon>
        <taxon>Hexapoda</taxon>
        <taxon>Insecta</taxon>
        <taxon>Pterygota</taxon>
        <taxon>Neoptera</taxon>
        <taxon>Endopterygota</taxon>
        <taxon>Lepidoptera</taxon>
        <taxon>Glossata</taxon>
        <taxon>Ditrysia</taxon>
        <taxon>Papilionoidea</taxon>
        <taxon>Pieridae</taxon>
        <taxon>Pierinae</taxon>
        <taxon>Pieris</taxon>
    </lineage>
</organism>
<evidence type="ECO:0000313" key="2">
    <source>
        <dbReference type="Proteomes" id="UP000663880"/>
    </source>
</evidence>
<accession>A0A821VE63</accession>
<sequence length="204" mass="23812">MYCINIYLMFKLNEYAENMEAISRSFEERVRVKLNEEKKSAGTYGYNHFKIPNYFKDFGRRFVLQYPYTEKKGPVINITDEDNLDKTVKEFLLENDLYEQSITPVQAPSHIVLEVARQSALLEAATPINPSDDVIHRNILRTGDYWNDVVEEPVNTDLFLRSKPPTKINSLHLRFQPGSNLYDLVTELKKISPRLLYVINDDSE</sequence>
<protein>
    <submittedName>
        <fullName evidence="1">Uncharacterized protein</fullName>
    </submittedName>
</protein>